<feature type="transmembrane region" description="Helical" evidence="1">
    <location>
        <begin position="238"/>
        <end position="255"/>
    </location>
</feature>
<comment type="caution">
    <text evidence="3">The sequence shown here is derived from an EMBL/GenBank/DDBJ whole genome shotgun (WGS) entry which is preliminary data.</text>
</comment>
<keyword evidence="1" id="KW-0812">Transmembrane</keyword>
<feature type="domain" description="Acyltransferase 3" evidence="2">
    <location>
        <begin position="11"/>
        <end position="327"/>
    </location>
</feature>
<dbReference type="GO" id="GO:0016020">
    <property type="term" value="C:membrane"/>
    <property type="evidence" value="ECO:0007669"/>
    <property type="project" value="TreeGrafter"/>
</dbReference>
<dbReference type="Proteomes" id="UP000721844">
    <property type="component" value="Unassembled WGS sequence"/>
</dbReference>
<dbReference type="InterPro" id="IPR002656">
    <property type="entry name" value="Acyl_transf_3_dom"/>
</dbReference>
<feature type="transmembrane region" description="Helical" evidence="1">
    <location>
        <begin position="211"/>
        <end position="232"/>
    </location>
</feature>
<accession>A0A964E2P0</accession>
<feature type="transmembrane region" description="Helical" evidence="1">
    <location>
        <begin position="161"/>
        <end position="178"/>
    </location>
</feature>
<feature type="transmembrane region" description="Helical" evidence="1">
    <location>
        <begin position="184"/>
        <end position="204"/>
    </location>
</feature>
<dbReference type="AlphaFoldDB" id="A0A964E2P0"/>
<evidence type="ECO:0000256" key="1">
    <source>
        <dbReference type="SAM" id="Phobius"/>
    </source>
</evidence>
<dbReference type="InterPro" id="IPR050879">
    <property type="entry name" value="Acyltransferase_3"/>
</dbReference>
<dbReference type="GO" id="GO:0016747">
    <property type="term" value="F:acyltransferase activity, transferring groups other than amino-acyl groups"/>
    <property type="evidence" value="ECO:0007669"/>
    <property type="project" value="InterPro"/>
</dbReference>
<dbReference type="EMBL" id="JAESVA010000001">
    <property type="protein sequence ID" value="MCB8879437.1"/>
    <property type="molecule type" value="Genomic_DNA"/>
</dbReference>
<evidence type="ECO:0000313" key="3">
    <source>
        <dbReference type="EMBL" id="MCB8879437.1"/>
    </source>
</evidence>
<feature type="transmembrane region" description="Helical" evidence="1">
    <location>
        <begin position="262"/>
        <end position="282"/>
    </location>
</feature>
<dbReference type="RefSeq" id="WP_227306024.1">
    <property type="nucleotide sequence ID" value="NZ_JAESVA010000001.1"/>
</dbReference>
<keyword evidence="4" id="KW-1185">Reference proteome</keyword>
<feature type="transmembrane region" description="Helical" evidence="1">
    <location>
        <begin position="44"/>
        <end position="65"/>
    </location>
</feature>
<feature type="transmembrane region" description="Helical" evidence="1">
    <location>
        <begin position="130"/>
        <end position="149"/>
    </location>
</feature>
<keyword evidence="1" id="KW-0472">Membrane</keyword>
<organism evidence="3 4">
    <name type="scientific">Acidisoma cellulosilyticum</name>
    <dbReference type="NCBI Taxonomy" id="2802395"/>
    <lineage>
        <taxon>Bacteria</taxon>
        <taxon>Pseudomonadati</taxon>
        <taxon>Pseudomonadota</taxon>
        <taxon>Alphaproteobacteria</taxon>
        <taxon>Acetobacterales</taxon>
        <taxon>Acidocellaceae</taxon>
        <taxon>Acidisoma</taxon>
    </lineage>
</organism>
<dbReference type="Pfam" id="PF01757">
    <property type="entry name" value="Acyl_transf_3"/>
    <property type="match status" value="1"/>
</dbReference>
<keyword evidence="3" id="KW-0808">Transferase</keyword>
<evidence type="ECO:0000259" key="2">
    <source>
        <dbReference type="Pfam" id="PF01757"/>
    </source>
</evidence>
<proteinExistence type="predicted"/>
<protein>
    <submittedName>
        <fullName evidence="3">Acyltransferase</fullName>
    </submittedName>
</protein>
<reference evidence="3 4" key="1">
    <citation type="journal article" date="2021" name="Microorganisms">
        <title>Acidisoma silvae sp. nov. and Acidisomacellulosilytica sp. nov., Two Acidophilic Bacteria Isolated from Decaying Wood, Hydrolyzing Cellulose and Producing Poly-3-hydroxybutyrate.</title>
        <authorList>
            <person name="Mieszkin S."/>
            <person name="Pouder E."/>
            <person name="Uroz S."/>
            <person name="Simon-Colin C."/>
            <person name="Alain K."/>
        </authorList>
    </citation>
    <scope>NUCLEOTIDE SEQUENCE [LARGE SCALE GENOMIC DNA]</scope>
    <source>
        <strain evidence="3 4">HW T5.17</strain>
    </source>
</reference>
<feature type="transmembrane region" description="Helical" evidence="1">
    <location>
        <begin position="77"/>
        <end position="97"/>
    </location>
</feature>
<keyword evidence="1" id="KW-1133">Transmembrane helix</keyword>
<dbReference type="PANTHER" id="PTHR23028">
    <property type="entry name" value="ACETYLTRANSFERASE"/>
    <property type="match status" value="1"/>
</dbReference>
<dbReference type="GO" id="GO:0000271">
    <property type="term" value="P:polysaccharide biosynthetic process"/>
    <property type="evidence" value="ECO:0007669"/>
    <property type="project" value="TreeGrafter"/>
</dbReference>
<keyword evidence="3" id="KW-0012">Acyltransferase</keyword>
<evidence type="ECO:0000313" key="4">
    <source>
        <dbReference type="Proteomes" id="UP000721844"/>
    </source>
</evidence>
<sequence length="367" mass="40891">MRQESVPLTSIRGFAALWVALYHYHMNMADVGYSLLSGVSHYGYTSVDIFFILSGFILAAVYRGLEWHNLGAFLTRRAFRVYPMHLAVMAGMAMLALDQYLKLGMHTESLQARWFPVCALLLQPFVYHRLMWNSVSWSISVEFVCYLLFPLAIMMLRPARLWVLLPILLVLVVVEYHLQMTDLYVWGDGAIGRGLVCFGLGMAIRLASERVPVPGLSLTILAEIVGLGGIVAACATGAGGYIPICAALLILSLSYDKGIVAWVLRARVCLWLGRISFSYYLLHEEVIGVTWTRFPATRLPFGRDADAWVWLIGVLVLGLASATVTWLLIEEPFRKLGGRIARRIERNLQQRAARLRAPSIGAAQASA</sequence>
<dbReference type="PANTHER" id="PTHR23028:SF131">
    <property type="entry name" value="BLR2367 PROTEIN"/>
    <property type="match status" value="1"/>
</dbReference>
<feature type="transmembrane region" description="Helical" evidence="1">
    <location>
        <begin position="307"/>
        <end position="329"/>
    </location>
</feature>
<gene>
    <name evidence="3" type="ORF">ACELLULO517_04270</name>
</gene>
<name>A0A964E2P0_9PROT</name>
<feature type="transmembrane region" description="Helical" evidence="1">
    <location>
        <begin position="7"/>
        <end position="24"/>
    </location>
</feature>